<comment type="caution">
    <text evidence="2">The sequence shown here is derived from an EMBL/GenBank/DDBJ whole genome shotgun (WGS) entry which is preliminary data.</text>
</comment>
<reference evidence="2" key="1">
    <citation type="submission" date="2020-09" db="EMBL/GenBank/DDBJ databases">
        <title>A novel bacterium of genus Neiella, isolated from South China Sea.</title>
        <authorList>
            <person name="Huang H."/>
            <person name="Mo K."/>
            <person name="Hu Y."/>
        </authorList>
    </citation>
    <scope>NUCLEOTIDE SEQUENCE</scope>
    <source>
        <strain evidence="2">HB171785</strain>
    </source>
</reference>
<keyword evidence="1" id="KW-0472">Membrane</keyword>
<keyword evidence="1" id="KW-1133">Transmembrane helix</keyword>
<dbReference type="EMBL" id="JACXAF010000014">
    <property type="protein sequence ID" value="MBD1390035.1"/>
    <property type="molecule type" value="Genomic_DNA"/>
</dbReference>
<name>A0A8J6QHU3_9GAMM</name>
<evidence type="ECO:0000313" key="2">
    <source>
        <dbReference type="EMBL" id="MBD1390035.1"/>
    </source>
</evidence>
<sequence length="46" mass="5137">MSLYLLVAKAIGDIDIGLVVVLTSMLSFGVCCKTMKYLERRTTVRQ</sequence>
<accession>A0A8J6QHU3</accession>
<dbReference type="Proteomes" id="UP000638014">
    <property type="component" value="Unassembled WGS sequence"/>
</dbReference>
<evidence type="ECO:0000256" key="1">
    <source>
        <dbReference type="SAM" id="Phobius"/>
    </source>
</evidence>
<evidence type="ECO:0000313" key="3">
    <source>
        <dbReference type="Proteomes" id="UP000638014"/>
    </source>
</evidence>
<dbReference type="RefSeq" id="WP_191145125.1">
    <property type="nucleotide sequence ID" value="NZ_JACXAF010000014.1"/>
</dbReference>
<keyword evidence="1" id="KW-0812">Transmembrane</keyword>
<feature type="transmembrane region" description="Helical" evidence="1">
    <location>
        <begin position="6"/>
        <end position="31"/>
    </location>
</feature>
<protein>
    <submittedName>
        <fullName evidence="2">Uncharacterized protein</fullName>
    </submittedName>
</protein>
<keyword evidence="3" id="KW-1185">Reference proteome</keyword>
<gene>
    <name evidence="2" type="ORF">IC617_11400</name>
</gene>
<organism evidence="2 3">
    <name type="scientific">Neiella litorisoli</name>
    <dbReference type="NCBI Taxonomy" id="2771431"/>
    <lineage>
        <taxon>Bacteria</taxon>
        <taxon>Pseudomonadati</taxon>
        <taxon>Pseudomonadota</taxon>
        <taxon>Gammaproteobacteria</taxon>
        <taxon>Alteromonadales</taxon>
        <taxon>Echinimonadaceae</taxon>
        <taxon>Neiella</taxon>
    </lineage>
</organism>
<proteinExistence type="predicted"/>
<dbReference type="AlphaFoldDB" id="A0A8J6QHU3"/>